<gene>
    <name evidence="1" type="ORF">L227DRAFT_577990</name>
</gene>
<evidence type="ECO:0000313" key="1">
    <source>
        <dbReference type="EMBL" id="RPD57383.1"/>
    </source>
</evidence>
<dbReference type="Proteomes" id="UP000313359">
    <property type="component" value="Unassembled WGS sequence"/>
</dbReference>
<proteinExistence type="predicted"/>
<protein>
    <submittedName>
        <fullName evidence="1">Uncharacterized protein</fullName>
    </submittedName>
</protein>
<reference evidence="1" key="1">
    <citation type="journal article" date="2018" name="Genome Biol. Evol.">
        <title>Genomics and development of Lentinus tigrinus, a white-rot wood-decaying mushroom with dimorphic fruiting bodies.</title>
        <authorList>
            <person name="Wu B."/>
            <person name="Xu Z."/>
            <person name="Knudson A."/>
            <person name="Carlson A."/>
            <person name="Chen N."/>
            <person name="Kovaka S."/>
            <person name="LaButti K."/>
            <person name="Lipzen A."/>
            <person name="Pennachio C."/>
            <person name="Riley R."/>
            <person name="Schakwitz W."/>
            <person name="Umezawa K."/>
            <person name="Ohm R.A."/>
            <person name="Grigoriev I.V."/>
            <person name="Nagy L.G."/>
            <person name="Gibbons J."/>
            <person name="Hibbett D."/>
        </authorList>
    </citation>
    <scope>NUCLEOTIDE SEQUENCE [LARGE SCALE GENOMIC DNA]</scope>
    <source>
        <strain evidence="1">ALCF2SS1-6</strain>
    </source>
</reference>
<organism evidence="1 2">
    <name type="scientific">Lentinus tigrinus ALCF2SS1-6</name>
    <dbReference type="NCBI Taxonomy" id="1328759"/>
    <lineage>
        <taxon>Eukaryota</taxon>
        <taxon>Fungi</taxon>
        <taxon>Dikarya</taxon>
        <taxon>Basidiomycota</taxon>
        <taxon>Agaricomycotina</taxon>
        <taxon>Agaricomycetes</taxon>
        <taxon>Polyporales</taxon>
        <taxon>Polyporaceae</taxon>
        <taxon>Lentinus</taxon>
    </lineage>
</organism>
<sequence length="270" mass="28729">MAVFDQLYQRILHDAVVNDAPSTSDPISMTVVYPERRGALVAGLQGGGMQTADVVLPGCVVTLVVARIDVLPPSGEVAGLGMTSASLASAVLHDGQQGAGGALERVHAVLANVPPVPANVPRASISPAYDMSEHVPDTPVNIPDSLQTLDPILAPHFFPSAFQCDACSAAGAMCWRRDVLQDCERCMTYGIRCSDDQLQARQHAGQVPPLDVMAIESDILPVSSLAGAMDQNTWRRGAEPAQRPEAYHQSADFNNAYYGVRLLPDDSPFL</sequence>
<evidence type="ECO:0000313" key="2">
    <source>
        <dbReference type="Proteomes" id="UP000313359"/>
    </source>
</evidence>
<name>A0A5C2S1J9_9APHY</name>
<dbReference type="EMBL" id="ML122281">
    <property type="protein sequence ID" value="RPD57383.1"/>
    <property type="molecule type" value="Genomic_DNA"/>
</dbReference>
<keyword evidence="2" id="KW-1185">Reference proteome</keyword>
<dbReference type="OrthoDB" id="2766448at2759"/>
<dbReference type="AlphaFoldDB" id="A0A5C2S1J9"/>
<accession>A0A5C2S1J9</accession>